<evidence type="ECO:0000256" key="5">
    <source>
        <dbReference type="ARBA" id="ARBA00022502"/>
    </source>
</evidence>
<gene>
    <name evidence="12" type="ORF">MIND_00128300</name>
</gene>
<keyword evidence="6 11" id="KW-0812">Transmembrane</keyword>
<accession>A0A8H6TG32</accession>
<keyword evidence="8 11" id="KW-1133">Transmembrane helix</keyword>
<evidence type="ECO:0000256" key="3">
    <source>
        <dbReference type="ARBA" id="ARBA00010345"/>
    </source>
</evidence>
<evidence type="ECO:0000256" key="7">
    <source>
        <dbReference type="ARBA" id="ARBA00022824"/>
    </source>
</evidence>
<comment type="function">
    <text evidence="11">Required for proper folding and/or the stability of a subset of proteins in the endoplasmic reticulum. Component of glycosylphosphatidylinositol-mannosyltransferase 1 which transfers the first of the 4 mannoses in the GPI-anchor precursors during GPI-anchor biosynthesis. Probably acts by stabilizing the mannosyltransferase GPI14.</text>
</comment>
<evidence type="ECO:0000256" key="4">
    <source>
        <dbReference type="ARBA" id="ARBA00020410"/>
    </source>
</evidence>
<name>A0A8H6TG32_9AGAR</name>
<evidence type="ECO:0000313" key="12">
    <source>
        <dbReference type="EMBL" id="KAF7316102.1"/>
    </source>
</evidence>
<keyword evidence="7 11" id="KW-0256">Endoplasmic reticulum</keyword>
<dbReference type="RefSeq" id="XP_037226125.1">
    <property type="nucleotide sequence ID" value="XM_037358215.1"/>
</dbReference>
<keyword evidence="9 11" id="KW-0472">Membrane</keyword>
<evidence type="ECO:0000256" key="2">
    <source>
        <dbReference type="ARBA" id="ARBA00004687"/>
    </source>
</evidence>
<comment type="pathway">
    <text evidence="2 11">Glycolipid biosynthesis; glycosylphosphatidylinositol-anchor biosynthesis.</text>
</comment>
<evidence type="ECO:0000256" key="6">
    <source>
        <dbReference type="ARBA" id="ARBA00022692"/>
    </source>
</evidence>
<dbReference type="GO" id="GO:1990529">
    <property type="term" value="C:glycosylphosphatidylinositol-mannosyltransferase I complex"/>
    <property type="evidence" value="ECO:0007669"/>
    <property type="project" value="TreeGrafter"/>
</dbReference>
<dbReference type="EMBL" id="JACAZF010000001">
    <property type="protein sequence ID" value="KAF7316102.1"/>
    <property type="molecule type" value="Genomic_DNA"/>
</dbReference>
<dbReference type="GO" id="GO:0006506">
    <property type="term" value="P:GPI anchor biosynthetic process"/>
    <property type="evidence" value="ECO:0007669"/>
    <property type="project" value="UniProtKB-UniPathway"/>
</dbReference>
<evidence type="ECO:0000313" key="13">
    <source>
        <dbReference type="Proteomes" id="UP000636479"/>
    </source>
</evidence>
<keyword evidence="10" id="KW-0325">Glycoprotein</keyword>
<keyword evidence="5 11" id="KW-0337">GPI-anchor biosynthesis</keyword>
<dbReference type="OrthoDB" id="5546453at2759"/>
<comment type="caution">
    <text evidence="12">The sequence shown here is derived from an EMBL/GenBank/DDBJ whole genome shotgun (WGS) entry which is preliminary data.</text>
</comment>
<evidence type="ECO:0000256" key="11">
    <source>
        <dbReference type="RuleBase" id="RU366056"/>
    </source>
</evidence>
<dbReference type="AlphaFoldDB" id="A0A8H6TG32"/>
<organism evidence="12 13">
    <name type="scientific">Mycena indigotica</name>
    <dbReference type="NCBI Taxonomy" id="2126181"/>
    <lineage>
        <taxon>Eukaryota</taxon>
        <taxon>Fungi</taxon>
        <taxon>Dikarya</taxon>
        <taxon>Basidiomycota</taxon>
        <taxon>Agaricomycotina</taxon>
        <taxon>Agaricomycetes</taxon>
        <taxon>Agaricomycetidae</taxon>
        <taxon>Agaricales</taxon>
        <taxon>Marasmiineae</taxon>
        <taxon>Mycenaceae</taxon>
        <taxon>Mycena</taxon>
    </lineage>
</organism>
<evidence type="ECO:0000256" key="9">
    <source>
        <dbReference type="ARBA" id="ARBA00023136"/>
    </source>
</evidence>
<dbReference type="Pfam" id="PF08320">
    <property type="entry name" value="PIG-X"/>
    <property type="match status" value="1"/>
</dbReference>
<dbReference type="UniPathway" id="UPA00196"/>
<dbReference type="GO" id="GO:0005789">
    <property type="term" value="C:endoplasmic reticulum membrane"/>
    <property type="evidence" value="ECO:0007669"/>
    <property type="project" value="UniProtKB-SubCell"/>
</dbReference>
<dbReference type="PANTHER" id="PTHR28533">
    <property type="entry name" value="PROTEIN PBN1"/>
    <property type="match status" value="1"/>
</dbReference>
<protein>
    <recommendedName>
        <fullName evidence="4 11">Protein PBN1</fullName>
    </recommendedName>
</protein>
<dbReference type="Proteomes" id="UP000636479">
    <property type="component" value="Unassembled WGS sequence"/>
</dbReference>
<evidence type="ECO:0000256" key="10">
    <source>
        <dbReference type="ARBA" id="ARBA00023180"/>
    </source>
</evidence>
<keyword evidence="13" id="KW-1185">Reference proteome</keyword>
<dbReference type="PANTHER" id="PTHR28533:SF1">
    <property type="entry name" value="PROTEIN PBN1"/>
    <property type="match status" value="1"/>
</dbReference>
<sequence>MQSSSALSHSQSFHPIFTTTISQTPSPYQACSLNLLYALPPLIFIDPYELANRAVSYSFQHAGPSNLELPVAAFDPSTSNSSLLLTVGREADSEVVVELPLHVRYGPVALSKNAKGFIDTEIPWPKAFYACPASADHELLSSDSPLPIMPPSFTTSFASQTIHLVPPASDAPAFEVVHTPVGNAADVRTVELGTAVVIIVCFLYLLRAMQRTFMRLKSSEQVEKEKVE</sequence>
<dbReference type="InterPro" id="IPR013233">
    <property type="entry name" value="PIG-X/PBN1"/>
</dbReference>
<evidence type="ECO:0000256" key="1">
    <source>
        <dbReference type="ARBA" id="ARBA00004643"/>
    </source>
</evidence>
<feature type="transmembrane region" description="Helical" evidence="11">
    <location>
        <begin position="192"/>
        <end position="209"/>
    </location>
</feature>
<proteinExistence type="inferred from homology"/>
<dbReference type="SMART" id="SM00780">
    <property type="entry name" value="PIG-X"/>
    <property type="match status" value="1"/>
</dbReference>
<dbReference type="GO" id="GO:0000030">
    <property type="term" value="F:mannosyltransferase activity"/>
    <property type="evidence" value="ECO:0007669"/>
    <property type="project" value="TreeGrafter"/>
</dbReference>
<dbReference type="InterPro" id="IPR042322">
    <property type="entry name" value="Pbn1"/>
</dbReference>
<evidence type="ECO:0000256" key="8">
    <source>
        <dbReference type="ARBA" id="ARBA00022989"/>
    </source>
</evidence>
<comment type="similarity">
    <text evidence="3 11">Belongs to the PIGX family.</text>
</comment>
<dbReference type="GeneID" id="59340731"/>
<keyword evidence="12" id="KW-0808">Transferase</keyword>
<comment type="subcellular location">
    <subcellularLocation>
        <location evidence="11">Endoplasmic reticulum membrane</location>
        <topology evidence="11">Single-pass membrane protein</topology>
    </subcellularLocation>
    <subcellularLocation>
        <location evidence="1">Endoplasmic reticulum membrane</location>
        <topology evidence="1">Single-pass type III membrane protein</topology>
    </subcellularLocation>
</comment>
<reference evidence="12" key="1">
    <citation type="submission" date="2020-05" db="EMBL/GenBank/DDBJ databases">
        <title>Mycena genomes resolve the evolution of fungal bioluminescence.</title>
        <authorList>
            <person name="Tsai I.J."/>
        </authorList>
    </citation>
    <scope>NUCLEOTIDE SEQUENCE</scope>
    <source>
        <strain evidence="12">171206Taipei</strain>
    </source>
</reference>